<evidence type="ECO:0000256" key="4">
    <source>
        <dbReference type="ARBA" id="ARBA00022840"/>
    </source>
</evidence>
<evidence type="ECO:0000256" key="3">
    <source>
        <dbReference type="ARBA" id="ARBA00022806"/>
    </source>
</evidence>
<dbReference type="AlphaFoldDB" id="A0A486TQY6"/>
<dbReference type="SMART" id="SM00487">
    <property type="entry name" value="DEXDc"/>
    <property type="match status" value="1"/>
</dbReference>
<dbReference type="PROSITE" id="PS51194">
    <property type="entry name" value="HELICASE_CTER"/>
    <property type="match status" value="1"/>
</dbReference>
<dbReference type="GO" id="GO:0004386">
    <property type="term" value="F:helicase activity"/>
    <property type="evidence" value="ECO:0007669"/>
    <property type="project" value="UniProtKB-KW"/>
</dbReference>
<dbReference type="PANTHER" id="PTHR47961:SF6">
    <property type="entry name" value="DNA-DIRECTED DNA POLYMERASE"/>
    <property type="match status" value="1"/>
</dbReference>
<dbReference type="Pfam" id="PF00270">
    <property type="entry name" value="DEAD"/>
    <property type="match status" value="1"/>
</dbReference>
<dbReference type="Gene3D" id="3.40.50.300">
    <property type="entry name" value="P-loop containing nucleotide triphosphate hydrolases"/>
    <property type="match status" value="2"/>
</dbReference>
<proteinExistence type="predicted"/>
<dbReference type="GO" id="GO:0005524">
    <property type="term" value="F:ATP binding"/>
    <property type="evidence" value="ECO:0007669"/>
    <property type="project" value="UniProtKB-KW"/>
</dbReference>
<keyword evidence="3 7" id="KW-0347">Helicase</keyword>
<evidence type="ECO:0000256" key="2">
    <source>
        <dbReference type="ARBA" id="ARBA00022801"/>
    </source>
</evidence>
<sequence>MKPKKRARYAAAVTLSKGKMFEYGVPEGDHIELPDDLDLQMQFPLAVGTVGDFASEVVAKTIGNSIEAQSQTPLDEVIFSAQVLQAFDDSLLNKELSFNLRILAAAGFYLGDVPGNASVQLSKLSQLDFPKHDTLAIAVKTAMDRPWEHTNETLESSRAKDILDVLCQHFRNGRNGRQKAYDAIKSLREWAYSHASAHDLLMADLLGAISATRIANSAWTLLPRYSNLPQEKWETYLSRSMSIKEMWPSQRLLGEAGLYRGISGVVQMPTSAGKSRATELIIRSAFLSARTKLALVIAPFRALCQEIANDLEKAFKDDGYDVNQPSDALQPDVEFDFSNLSDFLDLESGIFDSEVESKPQVIILTPEKLLYILRQEPDIVQKAGLVVYDEGHQFDTGSRGVTYELLLTSIKRMLHENAQSVLISAVIQNAASVAAWLLNDGSKVVSSRALQASRLIAFASLPKGKDGQLQFNVASDSDQKFFVPRVIVSEKMPRLPKERKDRFFPTQESGSIALYLSLRLLKNGGVAIFTGRKSSAAKIVREAAEDIFRRGISLEPPSAHSDPDEIRRFVYLFERNFGANAYLTQAAALGIFAHHGNTPQGIRLAIEYAMRQSLIRLIICTSTLAQGVNLPIRYLLVTSAMQGRESIKVRDFHNLMGRAGRAGMYGEGTVIFTDPRLYDERFAKTYRWQETINLINPDSAEPTGSTLLSLFDPLRNDLGTVTLSSSSSAEVATYIVNDWETLLKWVESVPINIPKQNFSVASLIEQLKSKKKIIEAIESFLMTYRSDVQPETFVDNSRELVTETLAYSLATEEQQILLTDIFESVARRIELFVPDTAIQKRFGRTLLGIDQALAIESWVTTNANALEGATSADHLFDVLWPLLVLLSNEKRLSDTVPNGALKTLALGWLAGDSFAALVQRLDKLGASYPYGANQRKFDLDVVVDLCEQTFGFEFALLLAAVKESFLAFSSEQAGEVFREYVDLLQKRLKYGLPNQSCIAFFEAGFAERVIAQCLAEGTTQGAIQVSFDARHMIRQNPERFEVMLQGFPSYFFDVFKTITAP</sequence>
<dbReference type="SUPFAM" id="SSF52540">
    <property type="entry name" value="P-loop containing nucleoside triphosphate hydrolases"/>
    <property type="match status" value="1"/>
</dbReference>
<dbReference type="GO" id="GO:0016787">
    <property type="term" value="F:hydrolase activity"/>
    <property type="evidence" value="ECO:0007669"/>
    <property type="project" value="UniProtKB-KW"/>
</dbReference>
<dbReference type="RefSeq" id="WP_227499869.1">
    <property type="nucleotide sequence ID" value="NZ_BIKV01000019.1"/>
</dbReference>
<name>A0A486TQY6_KLEPN</name>
<dbReference type="InterPro" id="IPR001650">
    <property type="entry name" value="Helicase_C-like"/>
</dbReference>
<dbReference type="Pfam" id="PF00271">
    <property type="entry name" value="Helicase_C"/>
    <property type="match status" value="1"/>
</dbReference>
<evidence type="ECO:0000256" key="1">
    <source>
        <dbReference type="ARBA" id="ARBA00022741"/>
    </source>
</evidence>
<gene>
    <name evidence="7" type="ORF">SAMEA4873555_05009</name>
</gene>
<feature type="domain" description="Helicase C-terminal" evidence="6">
    <location>
        <begin position="546"/>
        <end position="708"/>
    </location>
</feature>
<reference evidence="7" key="1">
    <citation type="submission" date="2019-03" db="EMBL/GenBank/DDBJ databases">
        <authorList>
            <consortium name="Pathogen Informatics"/>
        </authorList>
    </citation>
    <scope>NUCLEOTIDE SEQUENCE</scope>
    <source>
        <strain evidence="7">5012STDY7626354</strain>
    </source>
</reference>
<dbReference type="EMBL" id="CAAHCY010000011">
    <property type="protein sequence ID" value="VGM28727.1"/>
    <property type="molecule type" value="Genomic_DNA"/>
</dbReference>
<accession>A0A486TQY6</accession>
<keyword evidence="4" id="KW-0067">ATP-binding</keyword>
<keyword evidence="1" id="KW-0547">Nucleotide-binding</keyword>
<dbReference type="PROSITE" id="PS51192">
    <property type="entry name" value="HELICASE_ATP_BIND_1"/>
    <property type="match status" value="1"/>
</dbReference>
<organism evidence="7">
    <name type="scientific">Klebsiella pneumoniae</name>
    <dbReference type="NCBI Taxonomy" id="573"/>
    <lineage>
        <taxon>Bacteria</taxon>
        <taxon>Pseudomonadati</taxon>
        <taxon>Pseudomonadota</taxon>
        <taxon>Gammaproteobacteria</taxon>
        <taxon>Enterobacterales</taxon>
        <taxon>Enterobacteriaceae</taxon>
        <taxon>Klebsiella/Raoultella group</taxon>
        <taxon>Klebsiella</taxon>
        <taxon>Klebsiella pneumoniae complex</taxon>
    </lineage>
</organism>
<evidence type="ECO:0000259" key="5">
    <source>
        <dbReference type="PROSITE" id="PS51192"/>
    </source>
</evidence>
<dbReference type="PANTHER" id="PTHR47961">
    <property type="entry name" value="DNA POLYMERASE THETA, PUTATIVE (AFU_ORTHOLOGUE AFUA_1G05260)-RELATED"/>
    <property type="match status" value="1"/>
</dbReference>
<evidence type="ECO:0000259" key="6">
    <source>
        <dbReference type="PROSITE" id="PS51194"/>
    </source>
</evidence>
<dbReference type="InterPro" id="IPR014001">
    <property type="entry name" value="Helicase_ATP-bd"/>
</dbReference>
<dbReference type="InterPro" id="IPR011545">
    <property type="entry name" value="DEAD/DEAH_box_helicase_dom"/>
</dbReference>
<evidence type="ECO:0000313" key="7">
    <source>
        <dbReference type="EMBL" id="VGM28727.1"/>
    </source>
</evidence>
<dbReference type="GO" id="GO:0003676">
    <property type="term" value="F:nucleic acid binding"/>
    <property type="evidence" value="ECO:0007669"/>
    <property type="project" value="InterPro"/>
</dbReference>
<dbReference type="InterPro" id="IPR027417">
    <property type="entry name" value="P-loop_NTPase"/>
</dbReference>
<dbReference type="InterPro" id="IPR050474">
    <property type="entry name" value="Hel308_SKI2-like"/>
</dbReference>
<keyword evidence="2" id="KW-0378">Hydrolase</keyword>
<feature type="domain" description="Helicase ATP-binding" evidence="5">
    <location>
        <begin position="255"/>
        <end position="445"/>
    </location>
</feature>
<protein>
    <submittedName>
        <fullName evidence="7">DNA polymerase theta (Helicase domain only)</fullName>
    </submittedName>
</protein>
<dbReference type="SMART" id="SM00490">
    <property type="entry name" value="HELICc"/>
    <property type="match status" value="1"/>
</dbReference>